<dbReference type="AlphaFoldDB" id="A0AA39LB34"/>
<feature type="domain" description="Protein kinase" evidence="2">
    <location>
        <begin position="349"/>
        <end position="590"/>
    </location>
</feature>
<feature type="compositionally biased region" description="Low complexity" evidence="1">
    <location>
        <begin position="649"/>
        <end position="670"/>
    </location>
</feature>
<dbReference type="EMBL" id="JAPDFR010000001">
    <property type="protein sequence ID" value="KAK0391246.1"/>
    <property type="molecule type" value="Genomic_DNA"/>
</dbReference>
<dbReference type="GO" id="GO:0005524">
    <property type="term" value="F:ATP binding"/>
    <property type="evidence" value="ECO:0007669"/>
    <property type="project" value="InterPro"/>
</dbReference>
<dbReference type="PANTHER" id="PTHR23257:SF963">
    <property type="entry name" value="AT08303P"/>
    <property type="match status" value="1"/>
</dbReference>
<organism evidence="3 4">
    <name type="scientific">Sarocladium strictum</name>
    <name type="common">Black bundle disease fungus</name>
    <name type="synonym">Acremonium strictum</name>
    <dbReference type="NCBI Taxonomy" id="5046"/>
    <lineage>
        <taxon>Eukaryota</taxon>
        <taxon>Fungi</taxon>
        <taxon>Dikarya</taxon>
        <taxon>Ascomycota</taxon>
        <taxon>Pezizomycotina</taxon>
        <taxon>Sordariomycetes</taxon>
        <taxon>Hypocreomycetidae</taxon>
        <taxon>Hypocreales</taxon>
        <taxon>Sarocladiaceae</taxon>
        <taxon>Sarocladium</taxon>
    </lineage>
</organism>
<feature type="region of interest" description="Disordered" evidence="1">
    <location>
        <begin position="1"/>
        <end position="116"/>
    </location>
</feature>
<reference evidence="3" key="1">
    <citation type="submission" date="2022-10" db="EMBL/GenBank/DDBJ databases">
        <title>Determination and structural analysis of whole genome sequence of Sarocladium strictum F4-1.</title>
        <authorList>
            <person name="Hu L."/>
            <person name="Jiang Y."/>
        </authorList>
    </citation>
    <scope>NUCLEOTIDE SEQUENCE</scope>
    <source>
        <strain evidence="3">F4-1</strain>
    </source>
</reference>
<dbReference type="InterPro" id="IPR000719">
    <property type="entry name" value="Prot_kinase_dom"/>
</dbReference>
<evidence type="ECO:0000313" key="3">
    <source>
        <dbReference type="EMBL" id="KAK0391246.1"/>
    </source>
</evidence>
<gene>
    <name evidence="3" type="ORF">NLU13_0747</name>
</gene>
<feature type="compositionally biased region" description="Low complexity" evidence="1">
    <location>
        <begin position="951"/>
        <end position="962"/>
    </location>
</feature>
<feature type="region of interest" description="Disordered" evidence="1">
    <location>
        <begin position="892"/>
        <end position="1004"/>
    </location>
</feature>
<name>A0AA39LB34_SARSR</name>
<comment type="caution">
    <text evidence="3">The sequence shown here is derived from an EMBL/GenBank/DDBJ whole genome shotgun (WGS) entry which is preliminary data.</text>
</comment>
<dbReference type="SUPFAM" id="SSF56112">
    <property type="entry name" value="Protein kinase-like (PK-like)"/>
    <property type="match status" value="1"/>
</dbReference>
<sequence>MAHQPSEPAKQGILRRIFGRHNFNDNSIPEPNDPSPKAAPEPKPDNQEPEMGTEPEGDEHPDESVPPSHDASTRPGSSRRTSYNVVPGLPRAQTFKRQQSEQRTHLEPVQPTPDERRALSVDRRSMGRQHSPISRILHNNPRVSAPGILGPDHSAPIQALSFAERSQSRPRADQFEKQPVTMPHMFDDLSSAFHDTDHNNVPSMTGTHSVADSGNDEDDIIARELDTKWILNLSMHFRDRSKREKFFVTYRQEPHTWRRVTISLDYRNAPPGSLESQLDRTRYQRDKIAKIYEAIRESLEDIQFYDTVTNLKLQTVDGRLYVHVMEDGNEIIRYPPVHEVRHLQCTQVRERDIVFDSHMSGFVYKVRVGDKTLIKKEIPSPETVDEFLYEINALSALRDCPNVIDFYGVVVDDHSHLVKGLLIDYADRGTLIDILYEHREHNILLPWATREKWARQIVQGLADVHESGFVQGDFTLSNIVITKDDDARIIDINRRGCPVGWEPPEAAPLIESGHRIAMYIGVKSDLYQLGMVLWAIAVLEDEPEMRGRPLFLGPEDNIPDWYRRLTEICLSSEPKARLQAVVLLGMFPPLQERKQPTPRPPMLHAESTLRPSNRTRSPSEERRSGLVAQPSSEWSHVSRTFTGSGTRDYGSSYYPPRGRSPPSRQPSTPGDYISSRHMSHRTAAWCDDVESVARSRYSDEDVFFHHEKPDHDMSDLPSVDTGHLLMDQSSQTLKADVISDDTAEMDGRNAQPYGAPQDGLEGKCFSGVPELLVNEPSPIDQGDYKKSMVASSHPAPEARGFQPLDRSDEVAQPKMPTHPAQVLSDDGHLLESENLAMAPKATLTSLDTITAQDPKTLSQQSPLTSLANPGIPVASESIGLLNTNVQAQLPTLAEPQPQIPTSRGQDTLMDLTAGPQQPQDSYGPDMPSPAQDQAAVGEILTNDPRIGGGPIQPSQSSSAPISRRVTDESVATLPHGKPSSDGVATLATSQAPRSSDPGPPATMSLNDMSDCLAGIGGGLSDALMERGSFDDDFSILGRPPHLMISTDGHTR</sequence>
<feature type="compositionally biased region" description="Polar residues" evidence="1">
    <location>
        <begin position="629"/>
        <end position="645"/>
    </location>
</feature>
<dbReference type="GO" id="GO:0005737">
    <property type="term" value="C:cytoplasm"/>
    <property type="evidence" value="ECO:0007669"/>
    <property type="project" value="TreeGrafter"/>
</dbReference>
<feature type="compositionally biased region" description="Polar residues" evidence="1">
    <location>
        <begin position="74"/>
        <end position="84"/>
    </location>
</feature>
<dbReference type="Pfam" id="PF00069">
    <property type="entry name" value="Pkinase"/>
    <property type="match status" value="1"/>
</dbReference>
<evidence type="ECO:0000259" key="2">
    <source>
        <dbReference type="PROSITE" id="PS50011"/>
    </source>
</evidence>
<dbReference type="InterPro" id="IPR011009">
    <property type="entry name" value="Kinase-like_dom_sf"/>
</dbReference>
<feature type="region of interest" description="Disordered" evidence="1">
    <location>
        <begin position="591"/>
        <end position="679"/>
    </location>
</feature>
<protein>
    <recommendedName>
        <fullName evidence="2">Protein kinase domain-containing protein</fullName>
    </recommendedName>
</protein>
<feature type="region of interest" description="Disordered" evidence="1">
    <location>
        <begin position="784"/>
        <end position="805"/>
    </location>
</feature>
<keyword evidence="4" id="KW-1185">Reference proteome</keyword>
<evidence type="ECO:0000256" key="1">
    <source>
        <dbReference type="SAM" id="MobiDB-lite"/>
    </source>
</evidence>
<feature type="compositionally biased region" description="Acidic residues" evidence="1">
    <location>
        <begin position="47"/>
        <end position="61"/>
    </location>
</feature>
<dbReference type="Proteomes" id="UP001175261">
    <property type="component" value="Unassembled WGS sequence"/>
</dbReference>
<proteinExistence type="predicted"/>
<accession>A0AA39LB34</accession>
<dbReference type="GO" id="GO:0007165">
    <property type="term" value="P:signal transduction"/>
    <property type="evidence" value="ECO:0007669"/>
    <property type="project" value="TreeGrafter"/>
</dbReference>
<dbReference type="InterPro" id="IPR050167">
    <property type="entry name" value="Ser_Thr_protein_kinase"/>
</dbReference>
<dbReference type="PROSITE" id="PS50011">
    <property type="entry name" value="PROTEIN_KINASE_DOM"/>
    <property type="match status" value="1"/>
</dbReference>
<dbReference type="Gene3D" id="1.10.510.10">
    <property type="entry name" value="Transferase(Phosphotransferase) domain 1"/>
    <property type="match status" value="1"/>
</dbReference>
<dbReference type="PANTHER" id="PTHR23257">
    <property type="entry name" value="SERINE-THREONINE PROTEIN KINASE"/>
    <property type="match status" value="1"/>
</dbReference>
<dbReference type="GO" id="GO:0004672">
    <property type="term" value="F:protein kinase activity"/>
    <property type="evidence" value="ECO:0007669"/>
    <property type="project" value="InterPro"/>
</dbReference>
<evidence type="ECO:0000313" key="4">
    <source>
        <dbReference type="Proteomes" id="UP001175261"/>
    </source>
</evidence>
<dbReference type="CDD" id="cd00180">
    <property type="entry name" value="PKc"/>
    <property type="match status" value="1"/>
</dbReference>